<comment type="caution">
    <text evidence="1">The sequence shown here is derived from an EMBL/GenBank/DDBJ whole genome shotgun (WGS) entry which is preliminary data.</text>
</comment>
<dbReference type="AlphaFoldDB" id="A0AAV6UMN6"/>
<dbReference type="Proteomes" id="UP000827092">
    <property type="component" value="Unassembled WGS sequence"/>
</dbReference>
<gene>
    <name evidence="1" type="ORF">JTE90_001502</name>
</gene>
<proteinExistence type="predicted"/>
<evidence type="ECO:0000313" key="2">
    <source>
        <dbReference type="Proteomes" id="UP000827092"/>
    </source>
</evidence>
<name>A0AAV6UMN6_9ARAC</name>
<protein>
    <submittedName>
        <fullName evidence="1">Uncharacterized protein</fullName>
    </submittedName>
</protein>
<accession>A0AAV6UMN6</accession>
<evidence type="ECO:0000313" key="1">
    <source>
        <dbReference type="EMBL" id="KAG8184805.1"/>
    </source>
</evidence>
<keyword evidence="2" id="KW-1185">Reference proteome</keyword>
<organism evidence="1 2">
    <name type="scientific">Oedothorax gibbosus</name>
    <dbReference type="NCBI Taxonomy" id="931172"/>
    <lineage>
        <taxon>Eukaryota</taxon>
        <taxon>Metazoa</taxon>
        <taxon>Ecdysozoa</taxon>
        <taxon>Arthropoda</taxon>
        <taxon>Chelicerata</taxon>
        <taxon>Arachnida</taxon>
        <taxon>Araneae</taxon>
        <taxon>Araneomorphae</taxon>
        <taxon>Entelegynae</taxon>
        <taxon>Araneoidea</taxon>
        <taxon>Linyphiidae</taxon>
        <taxon>Erigoninae</taxon>
        <taxon>Oedothorax</taxon>
    </lineage>
</organism>
<sequence>MKENFGINAEDVENGGEFVAEVNIPNLKMQHEMPENNEHDKMKANFGINAEDFENTGEIVVEGIIPNLEIQHVELEGNKQMKANLGKNIADFEVRDGVCPEAISVPQVQKAKRIADVLRNATGKFFLLQVNRYRIHRAKMAFTSTLADADNEELESSTDLNVAYVNTSNLRRRKREPEDEPSATINKRKKWKSFKTRFSHIKKFFKKN</sequence>
<dbReference type="EMBL" id="JAFNEN010000360">
    <property type="protein sequence ID" value="KAG8184805.1"/>
    <property type="molecule type" value="Genomic_DNA"/>
</dbReference>
<reference evidence="1 2" key="1">
    <citation type="journal article" date="2022" name="Nat. Ecol. Evol.">
        <title>A masculinizing supergene underlies an exaggerated male reproductive morph in a spider.</title>
        <authorList>
            <person name="Hendrickx F."/>
            <person name="De Corte Z."/>
            <person name="Sonet G."/>
            <person name="Van Belleghem S.M."/>
            <person name="Kostlbacher S."/>
            <person name="Vangestel C."/>
        </authorList>
    </citation>
    <scope>NUCLEOTIDE SEQUENCE [LARGE SCALE GENOMIC DNA]</scope>
    <source>
        <strain evidence="1">W744_W776</strain>
    </source>
</reference>